<keyword evidence="2" id="KW-1185">Reference proteome</keyword>
<evidence type="ECO:0000313" key="1">
    <source>
        <dbReference type="EMBL" id="SLM33650.1"/>
    </source>
</evidence>
<organism evidence="1 2">
    <name type="scientific">Lasallia pustulata</name>
    <dbReference type="NCBI Taxonomy" id="136370"/>
    <lineage>
        <taxon>Eukaryota</taxon>
        <taxon>Fungi</taxon>
        <taxon>Dikarya</taxon>
        <taxon>Ascomycota</taxon>
        <taxon>Pezizomycotina</taxon>
        <taxon>Lecanoromycetes</taxon>
        <taxon>OSLEUM clade</taxon>
        <taxon>Umbilicariomycetidae</taxon>
        <taxon>Umbilicariales</taxon>
        <taxon>Umbilicariaceae</taxon>
        <taxon>Lasallia</taxon>
    </lineage>
</organism>
<dbReference type="AlphaFoldDB" id="A0A1W5CS75"/>
<protein>
    <submittedName>
        <fullName evidence="1">BTB/POZ fold</fullName>
    </submittedName>
</protein>
<sequence length="171" mass="18922">MCVGEFKESQPKHIDLPLDDEDTFVKLLDYLYSGEYCPQSSQSHTDKTGALMKSCASVDIMADKYQVEGLKAKAASKMQLLSGTPATAFFNISKQIYDIVPDPDAVWRTSFKTKARKYLTDMQPTKVEKLLGKLLAGGPMTVDLVQAQCQTIKGFQENHGYSHGVCGKCLK</sequence>
<evidence type="ECO:0000313" key="2">
    <source>
        <dbReference type="Proteomes" id="UP000192927"/>
    </source>
</evidence>
<dbReference type="SUPFAM" id="SSF54695">
    <property type="entry name" value="POZ domain"/>
    <property type="match status" value="1"/>
</dbReference>
<dbReference type="InterPro" id="IPR011333">
    <property type="entry name" value="SKP1/BTB/POZ_sf"/>
</dbReference>
<dbReference type="EMBL" id="FWEW01000083">
    <property type="protein sequence ID" value="SLM33650.1"/>
    <property type="molecule type" value="Genomic_DNA"/>
</dbReference>
<dbReference type="PANTHER" id="PTHR47843">
    <property type="entry name" value="BTB DOMAIN-CONTAINING PROTEIN-RELATED"/>
    <property type="match status" value="1"/>
</dbReference>
<reference evidence="2" key="1">
    <citation type="submission" date="2017-03" db="EMBL/GenBank/DDBJ databases">
        <authorList>
            <person name="Sharma R."/>
            <person name="Thines M."/>
        </authorList>
    </citation>
    <scope>NUCLEOTIDE SEQUENCE [LARGE SCALE GENOMIC DNA]</scope>
</reference>
<proteinExistence type="predicted"/>
<dbReference type="Proteomes" id="UP000192927">
    <property type="component" value="Unassembled WGS sequence"/>
</dbReference>
<dbReference type="Gene3D" id="3.30.710.10">
    <property type="entry name" value="Potassium Channel Kv1.1, Chain A"/>
    <property type="match status" value="1"/>
</dbReference>
<accession>A0A1W5CS75</accession>
<name>A0A1W5CS75_9LECA</name>